<evidence type="ECO:0000256" key="1">
    <source>
        <dbReference type="SAM" id="MobiDB-lite"/>
    </source>
</evidence>
<reference evidence="2 3" key="1">
    <citation type="submission" date="2014-03" db="EMBL/GenBank/DDBJ databases">
        <authorList>
            <person name="Sibley D."/>
            <person name="Venepally P."/>
            <person name="Karamycheva S."/>
            <person name="Hadjithomas M."/>
            <person name="Khan A."/>
            <person name="Brunk B."/>
            <person name="Roos D."/>
            <person name="Caler E."/>
            <person name="Lorenzi H."/>
        </authorList>
    </citation>
    <scope>NUCLEOTIDE SEQUENCE [LARGE SCALE GENOMIC DNA]</scope>
    <source>
        <strain evidence="3">p89</strain>
    </source>
</reference>
<feature type="compositionally biased region" description="Polar residues" evidence="1">
    <location>
        <begin position="208"/>
        <end position="217"/>
    </location>
</feature>
<feature type="region of interest" description="Disordered" evidence="1">
    <location>
        <begin position="94"/>
        <end position="180"/>
    </location>
</feature>
<feature type="compositionally biased region" description="Basic and acidic residues" evidence="1">
    <location>
        <begin position="218"/>
        <end position="228"/>
    </location>
</feature>
<sequence length="565" mass="60592">MPPVLPRGGLLPASAAAAAVLRAAQLDCAAALTLPVASSVERFSRFSEGLGEVHALPRLRASLLFYGGAPQSSAGVRSAARREEQVQRLRHLLVQRRQLSSSQPLTAPSTPTKASRSPSSTGASSSEGKASNPSDGTAAGGVDGSFVGKAEGSPAQVNSPETSELKHSKTGAAGNPALPFEAQTPEEDAAHDNASILYPMPARGASSDLRSGTMSSDEATKAEAKRASQDPGPKKSSTVFNTIASVGLFATGAGLILWGLGGGTWLITQNSQPATVTWDFVKEDPRVIEVMGTGFQRDCWWGGYEHDDSARVKLRLTGKDGQKGIVVCDLSRESKKDPWKIMVLNFMRIDDKQSGPQPGKTDKEHMEEVMTSAIALYPPQPDRKKQAEQFASGTAVDYAALMKAKSDRPWEEVEAQSSDSQASDFLGRHGHHRLPPRPLGGAAESQPKLGDTAQAAANDAAKAQEPKEREEKDQRGMEKAEAVKGSPHKEHGKKNDETKESYSRRSSVVGEETSVGIMGRGRENPKIPLMASRDFEKTYAARDPSEKAHIFIKGEYEYNTKRDRP</sequence>
<dbReference type="OrthoDB" id="333716at2759"/>
<comment type="caution">
    <text evidence="2">The sequence shown here is derived from an EMBL/GenBank/DDBJ whole genome shotgun (WGS) entry which is preliminary data.</text>
</comment>
<feature type="compositionally biased region" description="Low complexity" evidence="1">
    <location>
        <begin position="114"/>
        <end position="131"/>
    </location>
</feature>
<evidence type="ECO:0000313" key="3">
    <source>
        <dbReference type="Proteomes" id="UP000028828"/>
    </source>
</evidence>
<feature type="region of interest" description="Disordered" evidence="1">
    <location>
        <begin position="409"/>
        <end position="529"/>
    </location>
</feature>
<evidence type="ECO:0000313" key="2">
    <source>
        <dbReference type="EMBL" id="KFG29878.1"/>
    </source>
</evidence>
<feature type="compositionally biased region" description="Basic and acidic residues" evidence="1">
    <location>
        <begin position="462"/>
        <end position="503"/>
    </location>
</feature>
<feature type="compositionally biased region" description="Polar residues" evidence="1">
    <location>
        <begin position="104"/>
        <end position="113"/>
    </location>
</feature>
<dbReference type="AlphaFoldDB" id="A0A086JCL0"/>
<accession>A0A086JCL0</accession>
<dbReference type="EMBL" id="AEYI02002118">
    <property type="protein sequence ID" value="KFG29878.1"/>
    <property type="molecule type" value="Genomic_DNA"/>
</dbReference>
<dbReference type="VEuPathDB" id="ToxoDB:TGP89_297160"/>
<name>A0A086JCL0_TOXGO</name>
<organism evidence="2 3">
    <name type="scientific">Toxoplasma gondii p89</name>
    <dbReference type="NCBI Taxonomy" id="943119"/>
    <lineage>
        <taxon>Eukaryota</taxon>
        <taxon>Sar</taxon>
        <taxon>Alveolata</taxon>
        <taxon>Apicomplexa</taxon>
        <taxon>Conoidasida</taxon>
        <taxon>Coccidia</taxon>
        <taxon>Eucoccidiorida</taxon>
        <taxon>Eimeriorina</taxon>
        <taxon>Sarcocystidae</taxon>
        <taxon>Toxoplasma</taxon>
    </lineage>
</organism>
<gene>
    <name evidence="2" type="ORF">TGP89_297160</name>
</gene>
<proteinExistence type="predicted"/>
<protein>
    <submittedName>
        <fullName evidence="2">Uncharacterized protein</fullName>
    </submittedName>
</protein>
<dbReference type="Proteomes" id="UP000028828">
    <property type="component" value="Unassembled WGS sequence"/>
</dbReference>
<feature type="region of interest" description="Disordered" evidence="1">
    <location>
        <begin position="199"/>
        <end position="236"/>
    </location>
</feature>